<dbReference type="AlphaFoldDB" id="A0A177YIF1"/>
<protein>
    <submittedName>
        <fullName evidence="4">TetR family transcriptional regulator</fullName>
    </submittedName>
</protein>
<gene>
    <name evidence="4" type="ORF">A3K89_05650</name>
</gene>
<dbReference type="Gene3D" id="1.10.357.10">
    <property type="entry name" value="Tetracycline Repressor, domain 2"/>
    <property type="match status" value="1"/>
</dbReference>
<dbReference type="SUPFAM" id="SSF48498">
    <property type="entry name" value="Tetracyclin repressor-like, C-terminal domain"/>
    <property type="match status" value="1"/>
</dbReference>
<reference evidence="4 5" key="1">
    <citation type="submission" date="2016-03" db="EMBL/GenBank/DDBJ databases">
        <title>Genome sequence of Rhodococcus kyotonensis KB10.</title>
        <authorList>
            <person name="Jeong H."/>
            <person name="Hong C.E."/>
            <person name="Jo S.H."/>
            <person name="Park J.M."/>
        </authorList>
    </citation>
    <scope>NUCLEOTIDE SEQUENCE [LARGE SCALE GENOMIC DNA]</scope>
    <source>
        <strain evidence="4 5">KB10</strain>
    </source>
</reference>
<proteinExistence type="predicted"/>
<keyword evidence="5" id="KW-1185">Reference proteome</keyword>
<dbReference type="PROSITE" id="PS50977">
    <property type="entry name" value="HTH_TETR_2"/>
    <property type="match status" value="1"/>
</dbReference>
<dbReference type="GO" id="GO:0003677">
    <property type="term" value="F:DNA binding"/>
    <property type="evidence" value="ECO:0007669"/>
    <property type="project" value="UniProtKB-UniRule"/>
</dbReference>
<dbReference type="SUPFAM" id="SSF46689">
    <property type="entry name" value="Homeodomain-like"/>
    <property type="match status" value="1"/>
</dbReference>
<evidence type="ECO:0000256" key="1">
    <source>
        <dbReference type="ARBA" id="ARBA00023125"/>
    </source>
</evidence>
<sequence length="201" mass="21945">MTENKELDSRAKVIIAACEMIGEDPASTLSVRAVASRAGVSMGSLRHHFPTQRALRDAVLQTIYDVATPDDEIIHDRSVPARDRLVTCLRQVVAPQVGDEARKAWIKVFDAFIVSEPTDKTRAAYQAMTAEGLRRMEHWLTVLADEGALVDGDIGQQVNFLNAVVNGISIERALPADSSILDRETSTLYMAVDAIVKPTAS</sequence>
<feature type="domain" description="HTH tetR-type" evidence="3">
    <location>
        <begin position="7"/>
        <end position="67"/>
    </location>
</feature>
<dbReference type="Pfam" id="PF00440">
    <property type="entry name" value="TetR_N"/>
    <property type="match status" value="1"/>
</dbReference>
<dbReference type="EMBL" id="LVHI01000012">
    <property type="protein sequence ID" value="OAK54999.1"/>
    <property type="molecule type" value="Genomic_DNA"/>
</dbReference>
<dbReference type="Proteomes" id="UP000077519">
    <property type="component" value="Unassembled WGS sequence"/>
</dbReference>
<dbReference type="InterPro" id="IPR009057">
    <property type="entry name" value="Homeodomain-like_sf"/>
</dbReference>
<name>A0A177YIF1_9NOCA</name>
<keyword evidence="1 2" id="KW-0238">DNA-binding</keyword>
<dbReference type="InterPro" id="IPR001647">
    <property type="entry name" value="HTH_TetR"/>
</dbReference>
<dbReference type="RefSeq" id="WP_068426256.1">
    <property type="nucleotide sequence ID" value="NZ_LVHI01000012.1"/>
</dbReference>
<organism evidence="4 5">
    <name type="scientific">Rhodococcoides kyotonense</name>
    <dbReference type="NCBI Taxonomy" id="398843"/>
    <lineage>
        <taxon>Bacteria</taxon>
        <taxon>Bacillati</taxon>
        <taxon>Actinomycetota</taxon>
        <taxon>Actinomycetes</taxon>
        <taxon>Mycobacteriales</taxon>
        <taxon>Nocardiaceae</taxon>
        <taxon>Rhodococcoides</taxon>
    </lineage>
</organism>
<evidence type="ECO:0000256" key="2">
    <source>
        <dbReference type="PROSITE-ProRule" id="PRU00335"/>
    </source>
</evidence>
<dbReference type="InterPro" id="IPR036271">
    <property type="entry name" value="Tet_transcr_reg_TetR-rel_C_sf"/>
</dbReference>
<feature type="DNA-binding region" description="H-T-H motif" evidence="2">
    <location>
        <begin position="30"/>
        <end position="49"/>
    </location>
</feature>
<comment type="caution">
    <text evidence="4">The sequence shown here is derived from an EMBL/GenBank/DDBJ whole genome shotgun (WGS) entry which is preliminary data.</text>
</comment>
<evidence type="ECO:0000313" key="5">
    <source>
        <dbReference type="Proteomes" id="UP000077519"/>
    </source>
</evidence>
<evidence type="ECO:0000259" key="3">
    <source>
        <dbReference type="PROSITE" id="PS50977"/>
    </source>
</evidence>
<accession>A0A177YIF1</accession>
<evidence type="ECO:0000313" key="4">
    <source>
        <dbReference type="EMBL" id="OAK54999.1"/>
    </source>
</evidence>